<dbReference type="GO" id="GO:0042597">
    <property type="term" value="C:periplasmic space"/>
    <property type="evidence" value="ECO:0007669"/>
    <property type="project" value="InterPro"/>
</dbReference>
<comment type="similarity">
    <text evidence="1">Belongs to the transglycosylase Slt family.</text>
</comment>
<dbReference type="Proteomes" id="UP000617634">
    <property type="component" value="Unassembled WGS sequence"/>
</dbReference>
<evidence type="ECO:0000256" key="2">
    <source>
        <dbReference type="ARBA" id="ARBA00009387"/>
    </source>
</evidence>
<keyword evidence="3" id="KW-0732">Signal</keyword>
<dbReference type="PANTHER" id="PTHR37423:SF2">
    <property type="entry name" value="MEMBRANE-BOUND LYTIC MUREIN TRANSGLYCOSYLASE C"/>
    <property type="match status" value="1"/>
</dbReference>
<reference evidence="6" key="1">
    <citation type="submission" date="2020-11" db="EMBL/GenBank/DDBJ databases">
        <title>Novosphingobium aureum sp. nov., a marine bacterium isolated from sediment of a salt flat.</title>
        <authorList>
            <person name="Yoo Y."/>
            <person name="Kim J.-J."/>
        </authorList>
    </citation>
    <scope>NUCLEOTIDE SEQUENCE</scope>
    <source>
        <strain evidence="6">YJ-S2-02</strain>
    </source>
</reference>
<dbReference type="SUPFAM" id="SSF53955">
    <property type="entry name" value="Lysozyme-like"/>
    <property type="match status" value="1"/>
</dbReference>
<sequence length="632" mass="68474">MTRALQPPGGRTGTTEFSRTDNLKRHSGSRPASTAKGLLRAGKRALAGTGLAGLALAALPGTASANSAAVDYFRTRADSTVVPSLLSHDDRDFYAEYFSAVEDKDWSKVQRMLAQRPEGPIHQEARAEYYLAAGSPRIELPDLEAWLAQGTELPGADQITRLAQRRGAQTTPSLPGEQQFARLPSMPKRVRPRSIEDGTMPAAISAGIVEHIKNDDPMGARTLLDGVDASLSSMARAEWRQKVAWSYYIENQDASAYEMAQLAAMGNGPWVGEAWWTAGLAAWRLGDCDGASAAFADAARYSENDELTSAAHYWHARALVRCRQPEKAAGVLRLAAKRDETLYGMLAAEQLGMELPAQHAQADFSQTDWQSLRTIPNVRTAVALSEIGEDGLADEVLRHQARIGDAGQYAPLSRLARDLGLPATQLWMSYNAPRGGKPDPASRFPTPKWTPTGGWKVDPALVYAHALQESIFQASIVSPAGARGLMQIMPAAARDHAASLGVSGSAKDLNRPEINLAFGQAHLLALDHNSGTQGLLPKVMAAYNAGPVPITRWNTEVKDGGDPLLWMESLPYWETRGYVNIVMRNYWMYERQAGGPSESRIALAQDMWPTFPGLSGSKAVRMAPNGAILRGD</sequence>
<feature type="domain" description="Transglycosylase SLT" evidence="5">
    <location>
        <begin position="455"/>
        <end position="559"/>
    </location>
</feature>
<name>A0A931HCA9_9SPHN</name>
<dbReference type="PANTHER" id="PTHR37423">
    <property type="entry name" value="SOLUBLE LYTIC MUREIN TRANSGLYCOSYLASE-RELATED"/>
    <property type="match status" value="1"/>
</dbReference>
<proteinExistence type="inferred from homology"/>
<dbReference type="Gene3D" id="1.25.20.10">
    <property type="entry name" value="Bacterial muramidases"/>
    <property type="match status" value="1"/>
</dbReference>
<dbReference type="GO" id="GO:0004553">
    <property type="term" value="F:hydrolase activity, hydrolyzing O-glycosyl compounds"/>
    <property type="evidence" value="ECO:0007669"/>
    <property type="project" value="InterPro"/>
</dbReference>
<dbReference type="EMBL" id="JADZGI010000001">
    <property type="protein sequence ID" value="MBH0112821.1"/>
    <property type="molecule type" value="Genomic_DNA"/>
</dbReference>
<dbReference type="Pfam" id="PF01464">
    <property type="entry name" value="SLT"/>
    <property type="match status" value="1"/>
</dbReference>
<evidence type="ECO:0000256" key="1">
    <source>
        <dbReference type="ARBA" id="ARBA00007734"/>
    </source>
</evidence>
<evidence type="ECO:0000256" key="3">
    <source>
        <dbReference type="ARBA" id="ARBA00022729"/>
    </source>
</evidence>
<dbReference type="InterPro" id="IPR008258">
    <property type="entry name" value="Transglycosylase_SLT_dom_1"/>
</dbReference>
<evidence type="ECO:0000259" key="5">
    <source>
        <dbReference type="Pfam" id="PF01464"/>
    </source>
</evidence>
<dbReference type="SUPFAM" id="SSF48435">
    <property type="entry name" value="Bacterial muramidases"/>
    <property type="match status" value="1"/>
</dbReference>
<dbReference type="InterPro" id="IPR023346">
    <property type="entry name" value="Lysozyme-like_dom_sf"/>
</dbReference>
<dbReference type="Gene3D" id="1.10.530.10">
    <property type="match status" value="1"/>
</dbReference>
<protein>
    <submittedName>
        <fullName evidence="6">Lytic transglycosylase domain-containing protein</fullName>
    </submittedName>
</protein>
<gene>
    <name evidence="6" type="ORF">I5E68_07635</name>
</gene>
<dbReference type="InterPro" id="IPR008939">
    <property type="entry name" value="Lytic_TGlycosylase_superhlx_U"/>
</dbReference>
<evidence type="ECO:0000313" key="6">
    <source>
        <dbReference type="EMBL" id="MBH0112821.1"/>
    </source>
</evidence>
<keyword evidence="7" id="KW-1185">Reference proteome</keyword>
<dbReference type="CDD" id="cd13401">
    <property type="entry name" value="Slt70-like"/>
    <property type="match status" value="1"/>
</dbReference>
<feature type="region of interest" description="Disordered" evidence="4">
    <location>
        <begin position="1"/>
        <end position="36"/>
    </location>
</feature>
<comment type="caution">
    <text evidence="6">The sequence shown here is derived from an EMBL/GenBank/DDBJ whole genome shotgun (WGS) entry which is preliminary data.</text>
</comment>
<accession>A0A931HCA9</accession>
<evidence type="ECO:0000313" key="7">
    <source>
        <dbReference type="Proteomes" id="UP000617634"/>
    </source>
</evidence>
<comment type="similarity">
    <text evidence="2">Belongs to the virb1 family.</text>
</comment>
<evidence type="ECO:0000256" key="4">
    <source>
        <dbReference type="SAM" id="MobiDB-lite"/>
    </source>
</evidence>
<dbReference type="AlphaFoldDB" id="A0A931HCA9"/>
<organism evidence="6 7">
    <name type="scientific">Novosphingobium aureum</name>
    <dbReference type="NCBI Taxonomy" id="2792964"/>
    <lineage>
        <taxon>Bacteria</taxon>
        <taxon>Pseudomonadati</taxon>
        <taxon>Pseudomonadota</taxon>
        <taxon>Alphaproteobacteria</taxon>
        <taxon>Sphingomonadales</taxon>
        <taxon>Sphingomonadaceae</taxon>
        <taxon>Novosphingobium</taxon>
    </lineage>
</organism>